<feature type="transmembrane region" description="Helical" evidence="1">
    <location>
        <begin position="134"/>
        <end position="153"/>
    </location>
</feature>
<dbReference type="EMBL" id="JQCD01000018">
    <property type="protein sequence ID" value="KRN77440.1"/>
    <property type="molecule type" value="Genomic_DNA"/>
</dbReference>
<accession>A0A0R2JJN4</accession>
<dbReference type="RefSeq" id="WP_057786480.1">
    <property type="nucleotide sequence ID" value="NZ_JQCD01000018.1"/>
</dbReference>
<keyword evidence="1" id="KW-0812">Transmembrane</keyword>
<protein>
    <recommendedName>
        <fullName evidence="4">EcsC family protein</fullName>
    </recommendedName>
</protein>
<name>A0A0R2JJN4_9LACO</name>
<reference evidence="2 3" key="1">
    <citation type="journal article" date="2015" name="Genome Announc.">
        <title>Expanding the biotechnology potential of lactobacilli through comparative genomics of 213 strains and associated genera.</title>
        <authorList>
            <person name="Sun Z."/>
            <person name="Harris H.M."/>
            <person name="McCann A."/>
            <person name="Guo C."/>
            <person name="Argimon S."/>
            <person name="Zhang W."/>
            <person name="Yang X."/>
            <person name="Jeffery I.B."/>
            <person name="Cooney J.C."/>
            <person name="Kagawa T.F."/>
            <person name="Liu W."/>
            <person name="Song Y."/>
            <person name="Salvetti E."/>
            <person name="Wrobel A."/>
            <person name="Rasinkangas P."/>
            <person name="Parkhill J."/>
            <person name="Rea M.C."/>
            <person name="O'Sullivan O."/>
            <person name="Ritari J."/>
            <person name="Douillard F.P."/>
            <person name="Paul Ross R."/>
            <person name="Yang R."/>
            <person name="Briner A.E."/>
            <person name="Felis G.E."/>
            <person name="de Vos W.M."/>
            <person name="Barrangou R."/>
            <person name="Klaenhammer T.R."/>
            <person name="Caufield P.W."/>
            <person name="Cui Y."/>
            <person name="Zhang H."/>
            <person name="O'Toole P.W."/>
        </authorList>
    </citation>
    <scope>NUCLEOTIDE SEQUENCE [LARGE SCALE GENOMIC DNA]</scope>
    <source>
        <strain evidence="2 3">DSM 20014</strain>
    </source>
</reference>
<dbReference type="Proteomes" id="UP000051673">
    <property type="component" value="Unassembled WGS sequence"/>
</dbReference>
<dbReference type="STRING" id="1620.IV67_GL001491"/>
<gene>
    <name evidence="2" type="ORF">IV67_GL001491</name>
</gene>
<proteinExistence type="predicted"/>
<evidence type="ECO:0000256" key="1">
    <source>
        <dbReference type="SAM" id="Phobius"/>
    </source>
</evidence>
<keyword evidence="1" id="KW-0472">Membrane</keyword>
<evidence type="ECO:0000313" key="3">
    <source>
        <dbReference type="Proteomes" id="UP000051673"/>
    </source>
</evidence>
<keyword evidence="1" id="KW-1133">Transmembrane helix</keyword>
<evidence type="ECO:0008006" key="4">
    <source>
        <dbReference type="Google" id="ProtNLM"/>
    </source>
</evidence>
<comment type="caution">
    <text evidence="2">The sequence shown here is derived from an EMBL/GenBank/DDBJ whole genome shotgun (WGS) entry which is preliminary data.</text>
</comment>
<sequence>MGKDKYQLANRTVDALIKLPIVHVDRKSFLKSQFKGSKELSGILKDGPQAYYSADELREMADKLIKENVSKATTGSIAAGLPSNPLFMMGTGTFDVMQYFSLALRMAQQMAYLFGEDELFTEGTHLNEAERMRLFGLLGAMLGVSGAASLIYVGSQKMAGPIGTKIAGKAAVETLRHPMLKKIGIMVGHRISHQTLGQTITKSVPLVGGVTSGVITYTTFKPMGARLADLLADNLRLQQANLSTN</sequence>
<evidence type="ECO:0000313" key="2">
    <source>
        <dbReference type="EMBL" id="KRN77440.1"/>
    </source>
</evidence>
<dbReference type="AlphaFoldDB" id="A0A0R2JJN4"/>
<dbReference type="PATRIC" id="fig|1620.3.peg.1521"/>
<dbReference type="OrthoDB" id="306887at2"/>
<organism evidence="2 3">
    <name type="scientific">Weissella minor</name>
    <dbReference type="NCBI Taxonomy" id="1620"/>
    <lineage>
        <taxon>Bacteria</taxon>
        <taxon>Bacillati</taxon>
        <taxon>Bacillota</taxon>
        <taxon>Bacilli</taxon>
        <taxon>Lactobacillales</taxon>
        <taxon>Lactobacillaceae</taxon>
        <taxon>Weissella</taxon>
    </lineage>
</organism>
<keyword evidence="3" id="KW-1185">Reference proteome</keyword>